<sequence length="174" mass="20108">MLKGSRVAVRPFELTDVEDYFAYAHLKQATLPAGMTPLKSQAAALEHIRRFAREKQDLALVYRQHVVGNIGVYPRDLSPLTGDDMTREIGYILHPQFWHRGFMTEGLRLVIDDQFHNGIQAVWAGVFPENIASINLLQRLGFDFQFEVPLPRGLTPDQPRNERYYRLLPNQFEK</sequence>
<organism evidence="5 6">
    <name type="scientific">Lacticaseibacillus paracasei NRIC 0644</name>
    <dbReference type="NCBI Taxonomy" id="1435038"/>
    <lineage>
        <taxon>Bacteria</taxon>
        <taxon>Bacillati</taxon>
        <taxon>Bacillota</taxon>
        <taxon>Bacilli</taxon>
        <taxon>Lactobacillales</taxon>
        <taxon>Lactobacillaceae</taxon>
        <taxon>Lacticaseibacillus</taxon>
    </lineage>
</organism>
<evidence type="ECO:0000313" key="6">
    <source>
        <dbReference type="Proteomes" id="UP000032552"/>
    </source>
</evidence>
<dbReference type="InterPro" id="IPR016181">
    <property type="entry name" value="Acyl_CoA_acyltransferase"/>
</dbReference>
<comment type="similarity">
    <text evidence="3">Belongs to the acetyltransferase family. RimJ subfamily.</text>
</comment>
<dbReference type="RefSeq" id="WP_003573293.1">
    <property type="nucleotide sequence ID" value="NZ_BAYM01000030.1"/>
</dbReference>
<dbReference type="GO" id="GO:0005737">
    <property type="term" value="C:cytoplasm"/>
    <property type="evidence" value="ECO:0007669"/>
    <property type="project" value="TreeGrafter"/>
</dbReference>
<dbReference type="InterPro" id="IPR000182">
    <property type="entry name" value="GNAT_dom"/>
</dbReference>
<dbReference type="AlphaFoldDB" id="A0A0C9PV18"/>
<feature type="domain" description="N-acetyltransferase" evidence="4">
    <location>
        <begin position="7"/>
        <end position="161"/>
    </location>
</feature>
<dbReference type="SUPFAM" id="SSF55729">
    <property type="entry name" value="Acyl-CoA N-acyltransferases (Nat)"/>
    <property type="match status" value="1"/>
</dbReference>
<dbReference type="PANTHER" id="PTHR43792:SF8">
    <property type="entry name" value="[RIBOSOMAL PROTEIN US5]-ALANINE N-ACETYLTRANSFERASE"/>
    <property type="match status" value="1"/>
</dbReference>
<evidence type="ECO:0000256" key="2">
    <source>
        <dbReference type="ARBA" id="ARBA00023315"/>
    </source>
</evidence>
<accession>A0A0C9PV18</accession>
<evidence type="ECO:0000313" key="5">
    <source>
        <dbReference type="EMBL" id="GAN35844.1"/>
    </source>
</evidence>
<dbReference type="GO" id="GO:0008999">
    <property type="term" value="F:protein-N-terminal-alanine acetyltransferase activity"/>
    <property type="evidence" value="ECO:0007669"/>
    <property type="project" value="TreeGrafter"/>
</dbReference>
<dbReference type="PANTHER" id="PTHR43792">
    <property type="entry name" value="GNAT FAMILY, PUTATIVE (AFU_ORTHOLOGUE AFUA_3G00765)-RELATED-RELATED"/>
    <property type="match status" value="1"/>
</dbReference>
<comment type="caution">
    <text evidence="5">The sequence shown here is derived from an EMBL/GenBank/DDBJ whole genome shotgun (WGS) entry which is preliminary data.</text>
</comment>
<dbReference type="PROSITE" id="PS51186">
    <property type="entry name" value="GNAT"/>
    <property type="match status" value="1"/>
</dbReference>
<evidence type="ECO:0000256" key="3">
    <source>
        <dbReference type="ARBA" id="ARBA00038502"/>
    </source>
</evidence>
<evidence type="ECO:0000259" key="4">
    <source>
        <dbReference type="PROSITE" id="PS51186"/>
    </source>
</evidence>
<gene>
    <name evidence="5" type="ORF">LC0644_0433</name>
</gene>
<dbReference type="InterPro" id="IPR051531">
    <property type="entry name" value="N-acetyltransferase"/>
</dbReference>
<evidence type="ECO:0000256" key="1">
    <source>
        <dbReference type="ARBA" id="ARBA00022679"/>
    </source>
</evidence>
<name>A0A0C9PV18_LACPA</name>
<dbReference type="Gene3D" id="3.40.630.30">
    <property type="match status" value="1"/>
</dbReference>
<protein>
    <submittedName>
        <fullName evidence="5">N-acetyltransferase GCN5</fullName>
    </submittedName>
</protein>
<dbReference type="EMBL" id="BAYM01000030">
    <property type="protein sequence ID" value="GAN35844.1"/>
    <property type="molecule type" value="Genomic_DNA"/>
</dbReference>
<keyword evidence="2" id="KW-0012">Acyltransferase</keyword>
<dbReference type="Pfam" id="PF13302">
    <property type="entry name" value="Acetyltransf_3"/>
    <property type="match status" value="1"/>
</dbReference>
<dbReference type="Proteomes" id="UP000032552">
    <property type="component" value="Unassembled WGS sequence"/>
</dbReference>
<reference evidence="6" key="1">
    <citation type="submission" date="2014-05" db="EMBL/GenBank/DDBJ databases">
        <title>Whole genome sequencing of Lactobacillus casei NRIC0644.</title>
        <authorList>
            <person name="Atarashi H."/>
            <person name="Yoshida Y."/>
            <person name="Fujimura S."/>
            <person name="Tanaka N."/>
            <person name="Shiwa Y."/>
            <person name="Yoshikawa H."/>
            <person name="Okada S."/>
            <person name="Nakagawa J."/>
        </authorList>
    </citation>
    <scope>NUCLEOTIDE SEQUENCE [LARGE SCALE GENOMIC DNA]</scope>
    <source>
        <strain evidence="6">NRIC0644</strain>
    </source>
</reference>
<proteinExistence type="inferred from homology"/>
<keyword evidence="1 5" id="KW-0808">Transferase</keyword>